<dbReference type="GO" id="GO:0016787">
    <property type="term" value="F:hydrolase activity"/>
    <property type="evidence" value="ECO:0007669"/>
    <property type="project" value="UniProtKB-KW"/>
</dbReference>
<dbReference type="Pfam" id="PF17191">
    <property type="entry name" value="RecG_wedge"/>
    <property type="match status" value="1"/>
</dbReference>
<dbReference type="Gene3D" id="3.40.50.300">
    <property type="entry name" value="P-loop containing nucleotide triphosphate hydrolases"/>
    <property type="match status" value="2"/>
</dbReference>
<dbReference type="PROSITE" id="PS51192">
    <property type="entry name" value="HELICASE_ATP_BIND_1"/>
    <property type="match status" value="1"/>
</dbReference>
<dbReference type="InterPro" id="IPR012340">
    <property type="entry name" value="NA-bd_OB-fold"/>
</dbReference>
<dbReference type="InterPro" id="IPR027417">
    <property type="entry name" value="P-loop_NTPase"/>
</dbReference>
<evidence type="ECO:0000256" key="4">
    <source>
        <dbReference type="ARBA" id="ARBA00022763"/>
    </source>
</evidence>
<dbReference type="InterPro" id="IPR001650">
    <property type="entry name" value="Helicase_C-like"/>
</dbReference>
<keyword evidence="4 15" id="KW-0227">DNA damage</keyword>
<dbReference type="SUPFAM" id="SSF50249">
    <property type="entry name" value="Nucleic acid-binding proteins"/>
    <property type="match status" value="1"/>
</dbReference>
<dbReference type="NCBIfam" id="NF008165">
    <property type="entry name" value="PRK10917.1-3"/>
    <property type="match status" value="1"/>
</dbReference>
<dbReference type="InterPro" id="IPR011545">
    <property type="entry name" value="DEAD/DEAH_box_helicase_dom"/>
</dbReference>
<protein>
    <recommendedName>
        <fullName evidence="2 15">ATP-dependent DNA helicase RecG</fullName>
        <ecNumber evidence="13 15">5.6.2.4</ecNumber>
    </recommendedName>
</protein>
<keyword evidence="5 15" id="KW-0378">Hydrolase</keyword>
<evidence type="ECO:0000256" key="5">
    <source>
        <dbReference type="ARBA" id="ARBA00022801"/>
    </source>
</evidence>
<dbReference type="AlphaFoldDB" id="A0A969PR27"/>
<dbReference type="InterPro" id="IPR033454">
    <property type="entry name" value="RecG_wedge"/>
</dbReference>
<accession>A0A969PR27</accession>
<dbReference type="NCBIfam" id="TIGR00643">
    <property type="entry name" value="recG"/>
    <property type="match status" value="1"/>
</dbReference>
<dbReference type="PANTHER" id="PTHR47964:SF1">
    <property type="entry name" value="ATP-DEPENDENT DNA HELICASE HOMOLOG RECG, CHLOROPLASTIC"/>
    <property type="match status" value="1"/>
</dbReference>
<dbReference type="EC" id="5.6.2.4" evidence="13 15"/>
<dbReference type="RefSeq" id="WP_168004676.1">
    <property type="nucleotide sequence ID" value="NZ_JAATHJ010000002.1"/>
</dbReference>
<dbReference type="SUPFAM" id="SSF52540">
    <property type="entry name" value="P-loop containing nucleoside triphosphate hydrolases"/>
    <property type="match status" value="2"/>
</dbReference>
<dbReference type="Pfam" id="PF00270">
    <property type="entry name" value="DEAD"/>
    <property type="match status" value="1"/>
</dbReference>
<evidence type="ECO:0000256" key="11">
    <source>
        <dbReference type="ARBA" id="ARBA00023235"/>
    </source>
</evidence>
<evidence type="ECO:0000259" key="17">
    <source>
        <dbReference type="PROSITE" id="PS51194"/>
    </source>
</evidence>
<evidence type="ECO:0000256" key="9">
    <source>
        <dbReference type="ARBA" id="ARBA00023172"/>
    </source>
</evidence>
<evidence type="ECO:0000256" key="3">
    <source>
        <dbReference type="ARBA" id="ARBA00022741"/>
    </source>
</evidence>
<dbReference type="GO" id="GO:0043138">
    <property type="term" value="F:3'-5' DNA helicase activity"/>
    <property type="evidence" value="ECO:0007669"/>
    <property type="project" value="UniProtKB-EC"/>
</dbReference>
<dbReference type="InterPro" id="IPR047112">
    <property type="entry name" value="RecG/Mfd"/>
</dbReference>
<keyword evidence="10 15" id="KW-0234">DNA repair</keyword>
<evidence type="ECO:0000256" key="7">
    <source>
        <dbReference type="ARBA" id="ARBA00022840"/>
    </source>
</evidence>
<dbReference type="InterPro" id="IPR004609">
    <property type="entry name" value="ATP-dep_DNA_helicase_RecG"/>
</dbReference>
<keyword evidence="7 15" id="KW-0067">ATP-binding</keyword>
<comment type="catalytic activity">
    <reaction evidence="12 15">
        <text>Couples ATP hydrolysis with the unwinding of duplex DNA by translocating in the 3'-5' direction.</text>
        <dbReference type="EC" id="5.6.2.4"/>
    </reaction>
</comment>
<evidence type="ECO:0000256" key="6">
    <source>
        <dbReference type="ARBA" id="ARBA00022806"/>
    </source>
</evidence>
<dbReference type="PROSITE" id="PS51194">
    <property type="entry name" value="HELICASE_CTER"/>
    <property type="match status" value="1"/>
</dbReference>
<keyword evidence="9 15" id="KW-0233">DNA recombination</keyword>
<evidence type="ECO:0000313" key="18">
    <source>
        <dbReference type="EMBL" id="NJP36393.1"/>
    </source>
</evidence>
<organism evidence="18 19">
    <name type="scientific">Alkalicoccus luteus</name>
    <dbReference type="NCBI Taxonomy" id="1237094"/>
    <lineage>
        <taxon>Bacteria</taxon>
        <taxon>Bacillati</taxon>
        <taxon>Bacillota</taxon>
        <taxon>Bacilli</taxon>
        <taxon>Bacillales</taxon>
        <taxon>Bacillaceae</taxon>
        <taxon>Alkalicoccus</taxon>
    </lineage>
</organism>
<comment type="catalytic activity">
    <reaction evidence="14 15">
        <text>ATP + H2O = ADP + phosphate + H(+)</text>
        <dbReference type="Rhea" id="RHEA:13065"/>
        <dbReference type="ChEBI" id="CHEBI:15377"/>
        <dbReference type="ChEBI" id="CHEBI:15378"/>
        <dbReference type="ChEBI" id="CHEBI:30616"/>
        <dbReference type="ChEBI" id="CHEBI:43474"/>
        <dbReference type="ChEBI" id="CHEBI:456216"/>
        <dbReference type="EC" id="5.6.2.4"/>
    </reaction>
</comment>
<dbReference type="Proteomes" id="UP000752012">
    <property type="component" value="Unassembled WGS sequence"/>
</dbReference>
<dbReference type="Gene3D" id="2.40.50.140">
    <property type="entry name" value="Nucleic acid-binding proteins"/>
    <property type="match status" value="1"/>
</dbReference>
<comment type="function">
    <text evidence="15">Plays a critical role in recombination and DNA repair. Helps process Holliday junction intermediates to mature products by catalyzing branch migration. Has replication fork regression activity, unwinds stalled or blocked replication forks to make a HJ that can be resolved. Has a DNA unwinding activity characteristic of a DNA helicase with 3'-5' polarity.</text>
</comment>
<evidence type="ECO:0000256" key="8">
    <source>
        <dbReference type="ARBA" id="ARBA00023125"/>
    </source>
</evidence>
<dbReference type="CDD" id="cd04488">
    <property type="entry name" value="RecG_wedge_OBF"/>
    <property type="match status" value="1"/>
</dbReference>
<dbReference type="SMART" id="SM00490">
    <property type="entry name" value="HELICc"/>
    <property type="match status" value="1"/>
</dbReference>
<dbReference type="GO" id="GO:0006281">
    <property type="term" value="P:DNA repair"/>
    <property type="evidence" value="ECO:0007669"/>
    <property type="project" value="UniProtKB-UniRule"/>
</dbReference>
<proteinExistence type="inferred from homology"/>
<dbReference type="GO" id="GO:0005524">
    <property type="term" value="F:ATP binding"/>
    <property type="evidence" value="ECO:0007669"/>
    <property type="project" value="UniProtKB-KW"/>
</dbReference>
<dbReference type="SMART" id="SM00487">
    <property type="entry name" value="DEXDc"/>
    <property type="match status" value="1"/>
</dbReference>
<reference evidence="18 19" key="1">
    <citation type="submission" date="2020-03" db="EMBL/GenBank/DDBJ databases">
        <title>Assessment of the enzymatic potential of alkaline-tolerant lipase obtained from Bacillus luteus H11 (technogenic soil) for the bioremediation of saline soils contaminated with petroleum substances.</title>
        <authorList>
            <person name="Kalwasinska A."/>
        </authorList>
    </citation>
    <scope>NUCLEOTIDE SEQUENCE [LARGE SCALE GENOMIC DNA]</scope>
    <source>
        <strain evidence="18 19">H11</strain>
    </source>
</reference>
<sequence length="678" mass="76262">MNVLEQPVTSVKGIGGKAEEQLAQLNIYTIEDLLFYFPFRYDDFSIRRADEVQHEERVTLQGTVHSEPELRFYGRKKSRLTLRILSDGVLVQAVFFNQPFLKRQISPGDYVIYHGKFDKHRLAVQGAIIKSGAAEGAFEPVYPLKGDIKLTSLRKWIAAAYELHQHDIPEILPAQAMEKYRLLSRAEACRSLHFPEDMSVFKQAKRRMVYEELLLFQLKMQLFRRKARESSEGTAKVWPDDTVTSFLASLPFPLTGAQQRVLDEILTDMKSPFRMNRLLQGDVGSGKTIVAAAALLAAVKSGNQGALMVPTEILAEQHFDSLTKLYEGMGVRVGHLAGSSRAAEKREVLQQLKDGEIDVITGTHALIQDTVDFFRLGLVITDEQHRFGVQQRRVLREKGMNPDVLFMTATPIPRTLAITAFGDMDVSTIDEMPAGRKQIETYWAKPDTLPRVMQFIQKEVAKGRQAYVICPLIEESEVLDVQNAIDLHARFQAALPDLTTGLMHGRLPGPEKEEVMQAFASGNVDILVSTTVVEVGVNVPNASVMVIYDANRFGLAQLHQLRGRVGRGSEQSYCILLADPKSESGRERMAIMTETTDGFELSRRDLEMRGPGDFFGYKQSGLPQLKVADIVEDYRALETAREDAARLVQSEAFWQNEQYLLLREALSRQAGDLSQRID</sequence>
<dbReference type="EMBL" id="JAATHJ010000002">
    <property type="protein sequence ID" value="NJP36393.1"/>
    <property type="molecule type" value="Genomic_DNA"/>
</dbReference>
<keyword evidence="8" id="KW-0238">DNA-binding</keyword>
<dbReference type="InterPro" id="IPR014001">
    <property type="entry name" value="Helicase_ATP-bd"/>
</dbReference>
<evidence type="ECO:0000256" key="1">
    <source>
        <dbReference type="ARBA" id="ARBA00007504"/>
    </source>
</evidence>
<keyword evidence="11" id="KW-0413">Isomerase</keyword>
<feature type="domain" description="Helicase ATP-binding" evidence="16">
    <location>
        <begin position="268"/>
        <end position="429"/>
    </location>
</feature>
<keyword evidence="6 15" id="KW-0347">Helicase</keyword>
<evidence type="ECO:0000256" key="12">
    <source>
        <dbReference type="ARBA" id="ARBA00034617"/>
    </source>
</evidence>
<dbReference type="CDD" id="cd18811">
    <property type="entry name" value="SF2_C_RecG"/>
    <property type="match status" value="1"/>
</dbReference>
<name>A0A969PR27_9BACI</name>
<dbReference type="GO" id="GO:0003677">
    <property type="term" value="F:DNA binding"/>
    <property type="evidence" value="ECO:0007669"/>
    <property type="project" value="UniProtKB-KW"/>
</dbReference>
<feature type="domain" description="Helicase C-terminal" evidence="17">
    <location>
        <begin position="448"/>
        <end position="607"/>
    </location>
</feature>
<comment type="caution">
    <text evidence="18">The sequence shown here is derived from an EMBL/GenBank/DDBJ whole genome shotgun (WGS) entry which is preliminary data.</text>
</comment>
<evidence type="ECO:0000256" key="10">
    <source>
        <dbReference type="ARBA" id="ARBA00023204"/>
    </source>
</evidence>
<dbReference type="Pfam" id="PF00271">
    <property type="entry name" value="Helicase_C"/>
    <property type="match status" value="1"/>
</dbReference>
<dbReference type="Pfam" id="PF19833">
    <property type="entry name" value="RecG_dom3_C"/>
    <property type="match status" value="1"/>
</dbReference>
<comment type="similarity">
    <text evidence="1 15">Belongs to the helicase family. RecG subfamily.</text>
</comment>
<dbReference type="CDD" id="cd17992">
    <property type="entry name" value="DEXHc_RecG"/>
    <property type="match status" value="1"/>
</dbReference>
<evidence type="ECO:0000313" key="19">
    <source>
        <dbReference type="Proteomes" id="UP000752012"/>
    </source>
</evidence>
<evidence type="ECO:0000259" key="16">
    <source>
        <dbReference type="PROSITE" id="PS51192"/>
    </source>
</evidence>
<keyword evidence="19" id="KW-1185">Reference proteome</keyword>
<evidence type="ECO:0000256" key="14">
    <source>
        <dbReference type="ARBA" id="ARBA00048988"/>
    </source>
</evidence>
<evidence type="ECO:0000256" key="15">
    <source>
        <dbReference type="RuleBase" id="RU363016"/>
    </source>
</evidence>
<evidence type="ECO:0000256" key="2">
    <source>
        <dbReference type="ARBA" id="ARBA00017846"/>
    </source>
</evidence>
<dbReference type="PANTHER" id="PTHR47964">
    <property type="entry name" value="ATP-DEPENDENT DNA HELICASE HOMOLOG RECG, CHLOROPLASTIC"/>
    <property type="match status" value="1"/>
</dbReference>
<dbReference type="InterPro" id="IPR045562">
    <property type="entry name" value="RecG_dom3_C"/>
</dbReference>
<keyword evidence="3 15" id="KW-0547">Nucleotide-binding</keyword>
<evidence type="ECO:0000256" key="13">
    <source>
        <dbReference type="ARBA" id="ARBA00034808"/>
    </source>
</evidence>
<gene>
    <name evidence="18" type="primary">recG</name>
    <name evidence="18" type="ORF">HCN83_02185</name>
</gene>
<dbReference type="NCBIfam" id="NF008168">
    <property type="entry name" value="PRK10917.2-2"/>
    <property type="match status" value="1"/>
</dbReference>
<dbReference type="GO" id="GO:0006310">
    <property type="term" value="P:DNA recombination"/>
    <property type="evidence" value="ECO:0007669"/>
    <property type="project" value="UniProtKB-UniRule"/>
</dbReference>